<evidence type="ECO:0000313" key="3">
    <source>
        <dbReference type="Proteomes" id="UP000286104"/>
    </source>
</evidence>
<name>A0A414A6B2_9FIRM</name>
<accession>A0A414A6B2</accession>
<proteinExistence type="predicted"/>
<gene>
    <name evidence="2" type="ORF">DW848_01965</name>
</gene>
<comment type="caution">
    <text evidence="2">The sequence shown here is derived from an EMBL/GenBank/DDBJ whole genome shotgun (WGS) entry which is preliminary data.</text>
</comment>
<dbReference type="EMBL" id="QSHU01000002">
    <property type="protein sequence ID" value="RHC41231.1"/>
    <property type="molecule type" value="Genomic_DNA"/>
</dbReference>
<dbReference type="InterPro" id="IPR056906">
    <property type="entry name" value="ORF2/G2P_dom"/>
</dbReference>
<dbReference type="RefSeq" id="WP_118389314.1">
    <property type="nucleotide sequence ID" value="NZ_QSHU01000002.1"/>
</dbReference>
<organism evidence="2 3">
    <name type="scientific">Agathobacter rectalis</name>
    <dbReference type="NCBI Taxonomy" id="39491"/>
    <lineage>
        <taxon>Bacteria</taxon>
        <taxon>Bacillati</taxon>
        <taxon>Bacillota</taxon>
        <taxon>Clostridia</taxon>
        <taxon>Lachnospirales</taxon>
        <taxon>Lachnospiraceae</taxon>
        <taxon>Agathobacter</taxon>
    </lineage>
</organism>
<reference evidence="2 3" key="1">
    <citation type="submission" date="2018-08" db="EMBL/GenBank/DDBJ databases">
        <title>A genome reference for cultivated species of the human gut microbiota.</title>
        <authorList>
            <person name="Zou Y."/>
            <person name="Xue W."/>
            <person name="Luo G."/>
        </authorList>
    </citation>
    <scope>NUCLEOTIDE SEQUENCE [LARGE SCALE GENOMIC DNA]</scope>
    <source>
        <strain evidence="2 3">AM36-3AA</strain>
    </source>
</reference>
<protein>
    <recommendedName>
        <fullName evidence="1">Replication-associated protein ORF2/G2P domain-containing protein</fullName>
    </recommendedName>
</protein>
<evidence type="ECO:0000259" key="1">
    <source>
        <dbReference type="Pfam" id="PF23343"/>
    </source>
</evidence>
<evidence type="ECO:0000313" key="2">
    <source>
        <dbReference type="EMBL" id="RHC41231.1"/>
    </source>
</evidence>
<dbReference type="AlphaFoldDB" id="A0A414A6B2"/>
<dbReference type="Proteomes" id="UP000286104">
    <property type="component" value="Unassembled WGS sequence"/>
</dbReference>
<feature type="domain" description="Replication-associated protein ORF2/G2P" evidence="1">
    <location>
        <begin position="66"/>
        <end position="165"/>
    </location>
</feature>
<sequence>MGYFKTTVKAGATIEVTKSYTKRIGTKARGNKEKPTAEEMEKVNQMNAERTLRLKINANFGVDDPFITLTYRKEERPTPAGAKKNIKKLLDSLRKKYKTMGAELKYINVTEYQNKAIHHHIIINRVEGADVSKWVRQLWKFGRPDFKYLDDTGQYKDLAAYLIKETSKTYKGNDDGGHKQRYSCSRNLTMPTPKTEIIKKAQRWAADPKPIKGYYIDKDTVYNGIDPFTGREYQKYTMVRLSGSGG</sequence>
<dbReference type="Pfam" id="PF23343">
    <property type="entry name" value="REP_ORF2-G2P"/>
    <property type="match status" value="1"/>
</dbReference>